<keyword evidence="4" id="KW-0732">Signal</keyword>
<evidence type="ECO:0000256" key="5">
    <source>
        <dbReference type="ARBA" id="ARBA00022989"/>
    </source>
</evidence>
<dbReference type="Pfam" id="PF10225">
    <property type="entry name" value="NEMP"/>
    <property type="match status" value="1"/>
</dbReference>
<dbReference type="AlphaFoldDB" id="A0A915DN43"/>
<evidence type="ECO:0000256" key="7">
    <source>
        <dbReference type="ARBA" id="ARBA00023242"/>
    </source>
</evidence>
<comment type="similarity">
    <text evidence="2">Belongs to the NEMP family.</text>
</comment>
<keyword evidence="6" id="KW-0472">Membrane</keyword>
<evidence type="ECO:0000256" key="2">
    <source>
        <dbReference type="ARBA" id="ARBA00005748"/>
    </source>
</evidence>
<dbReference type="PANTHER" id="PTHR13598:SF1">
    <property type="entry name" value="AT07567P-RELATED"/>
    <property type="match status" value="1"/>
</dbReference>
<keyword evidence="8" id="KW-1185">Reference proteome</keyword>
<dbReference type="PANTHER" id="PTHR13598">
    <property type="entry name" value="AT07567P-RELATED"/>
    <property type="match status" value="1"/>
</dbReference>
<evidence type="ECO:0000256" key="3">
    <source>
        <dbReference type="ARBA" id="ARBA00022692"/>
    </source>
</evidence>
<protein>
    <submittedName>
        <fullName evidence="9">Uncharacterized protein</fullName>
    </submittedName>
</protein>
<keyword evidence="7" id="KW-0539">Nucleus</keyword>
<proteinExistence type="inferred from homology"/>
<evidence type="ECO:0000256" key="1">
    <source>
        <dbReference type="ARBA" id="ARBA00004575"/>
    </source>
</evidence>
<sequence length="205" mass="24027">MLQKLIPEFGIWEVGQYLLTCIIRLTKNWEILLVTIDLFVFIYECLHVGVIRYLLPPRTPSDPRTINLMKWFLQLCSFAGIYWSLRKPIAICCYKDQKIVREFIHGPDPRKLLTEQEYIEEADVYTKAELDQLRRFCTNSPSKSNWKLVQNLHDPHRSSNIFRMASFITGDSDHVTQVESGSIPRFVGRPRKSKMAISPMTMMTR</sequence>
<evidence type="ECO:0000256" key="4">
    <source>
        <dbReference type="ARBA" id="ARBA00022729"/>
    </source>
</evidence>
<name>A0A915DN43_9BILA</name>
<evidence type="ECO:0000313" key="9">
    <source>
        <dbReference type="WBParaSite" id="jg21743.1"/>
    </source>
</evidence>
<keyword evidence="3" id="KW-0812">Transmembrane</keyword>
<comment type="subcellular location">
    <subcellularLocation>
        <location evidence="1">Nucleus inner membrane</location>
        <topology evidence="1">Multi-pass membrane protein</topology>
        <orientation evidence="1">Nucleoplasmic side</orientation>
    </subcellularLocation>
</comment>
<organism evidence="8 9">
    <name type="scientific">Ditylenchus dipsaci</name>
    <dbReference type="NCBI Taxonomy" id="166011"/>
    <lineage>
        <taxon>Eukaryota</taxon>
        <taxon>Metazoa</taxon>
        <taxon>Ecdysozoa</taxon>
        <taxon>Nematoda</taxon>
        <taxon>Chromadorea</taxon>
        <taxon>Rhabditida</taxon>
        <taxon>Tylenchina</taxon>
        <taxon>Tylenchomorpha</taxon>
        <taxon>Sphaerularioidea</taxon>
        <taxon>Anguinidae</taxon>
        <taxon>Anguininae</taxon>
        <taxon>Ditylenchus</taxon>
    </lineage>
</organism>
<reference evidence="9" key="1">
    <citation type="submission" date="2022-11" db="UniProtKB">
        <authorList>
            <consortium name="WormBaseParasite"/>
        </authorList>
    </citation>
    <scope>IDENTIFICATION</scope>
</reference>
<keyword evidence="5" id="KW-1133">Transmembrane helix</keyword>
<accession>A0A915DN43</accession>
<dbReference type="WBParaSite" id="jg21743.1">
    <property type="protein sequence ID" value="jg21743.1"/>
    <property type="gene ID" value="jg21743"/>
</dbReference>
<dbReference type="Proteomes" id="UP000887574">
    <property type="component" value="Unplaced"/>
</dbReference>
<dbReference type="GO" id="GO:0005637">
    <property type="term" value="C:nuclear inner membrane"/>
    <property type="evidence" value="ECO:0007669"/>
    <property type="project" value="UniProtKB-SubCell"/>
</dbReference>
<dbReference type="InterPro" id="IPR019358">
    <property type="entry name" value="NEMP_fam"/>
</dbReference>
<evidence type="ECO:0000256" key="6">
    <source>
        <dbReference type="ARBA" id="ARBA00023136"/>
    </source>
</evidence>
<evidence type="ECO:0000313" key="8">
    <source>
        <dbReference type="Proteomes" id="UP000887574"/>
    </source>
</evidence>